<dbReference type="InterPro" id="IPR001584">
    <property type="entry name" value="Integrase_cat-core"/>
</dbReference>
<accession>A0AAV0F0H9</accession>
<keyword evidence="3" id="KW-0064">Aspartyl protease</keyword>
<keyword evidence="5" id="KW-1133">Transmembrane helix</keyword>
<dbReference type="InterPro" id="IPR054722">
    <property type="entry name" value="PolX-like_BBD"/>
</dbReference>
<dbReference type="Proteomes" id="UP001152523">
    <property type="component" value="Unassembled WGS sequence"/>
</dbReference>
<protein>
    <recommendedName>
        <fullName evidence="6">Integrase catalytic domain-containing protein</fullName>
    </recommendedName>
</protein>
<feature type="transmembrane region" description="Helical" evidence="5">
    <location>
        <begin position="169"/>
        <end position="188"/>
    </location>
</feature>
<comment type="caution">
    <text evidence="8">The sequence shown here is derived from an EMBL/GenBank/DDBJ whole genome shotgun (WGS) entry which is preliminary data.</text>
</comment>
<dbReference type="AlphaFoldDB" id="A0AAV0F0H9"/>
<dbReference type="PANTHER" id="PTHR42648">
    <property type="entry name" value="TRANSPOSASE, PUTATIVE-RELATED"/>
    <property type="match status" value="1"/>
</dbReference>
<dbReference type="SUPFAM" id="SSF56672">
    <property type="entry name" value="DNA/RNA polymerases"/>
    <property type="match status" value="1"/>
</dbReference>
<evidence type="ECO:0000256" key="1">
    <source>
        <dbReference type="ARBA" id="ARBA00022670"/>
    </source>
</evidence>
<dbReference type="GO" id="GO:0046872">
    <property type="term" value="F:metal ion binding"/>
    <property type="evidence" value="ECO:0007669"/>
    <property type="project" value="UniProtKB-KW"/>
</dbReference>
<keyword evidence="5" id="KW-0472">Membrane</keyword>
<dbReference type="InterPro" id="IPR043502">
    <property type="entry name" value="DNA/RNA_pol_sf"/>
</dbReference>
<dbReference type="GO" id="GO:0004190">
    <property type="term" value="F:aspartic-type endopeptidase activity"/>
    <property type="evidence" value="ECO:0007669"/>
    <property type="project" value="UniProtKB-KW"/>
</dbReference>
<dbReference type="EMBL" id="CAMAPF010000954">
    <property type="protein sequence ID" value="CAH9129029.1"/>
    <property type="molecule type" value="Genomic_DNA"/>
</dbReference>
<keyword evidence="2" id="KW-0479">Metal-binding</keyword>
<dbReference type="GO" id="GO:0003676">
    <property type="term" value="F:nucleic acid binding"/>
    <property type="evidence" value="ECO:0007669"/>
    <property type="project" value="InterPro"/>
</dbReference>
<sequence>MLSYKSLCWIIIMNSLVVLVPTICRRARLILGEDFRSPEILSEDSVYATRATVFLVMFCRSFSVLATQVFWTCGNKIRTKCCHGRTKEDDTQEPPCRRKLPERKDEALSLSNLVFQSAKLGQPGASEEVKFPTISESINGRGSLLRSMSSALLRFQVKGQLQCLLTCPLRSLVSLLIILVSLFLYCHIRIIHYHIWSVPYSACIILSQFVIILIVTLFTIILGLIPLIIIYVIVCDRKTTMRNNNPLKSKLKLIKSDENFIAVVSQSCKINDVNEWLVDSGATKHICKTKSAFTSYSTTMGDDEELVYLADSKTAKVHGKGKVLLKLTSGKTLSLNDVLYVPEFRTNLVSVSLLVKAGIKVSFDCNKIVMTKNDVFVGKGYCKNGRYVLSIPKLIRENASYLIDSYDVWHARLGHVSDSYINLLRDRGLISSGKKLTLKKCDICVESKQTKKSCPTTHRESELLELIHTDLGDLKNTMTRGGNKFYVTFIDDFSRYTKVYLLKSKDEAFDKFLVYKSEVENQLNKKIKRVRSDRGGEYILINDFCEREGIIHEITPPYSPESNGIAERKNRTLKEMMNALLISSGAPDNLWGEAILSACHLQNRIPYKHNKRTPYELWKGHAPNLKYLKVWGCLAKVLLPDPKKRKIGSKTSDCIFIGYAECSAAYRFLVLKSDVLNCNTIIETKNAEFFESVFPLKPEYKTVVPYRESEPLKENNTFNDEPSNLRRSKRPRIEKSFGNDFYTYLVNDEPFTYAQAISSKEAPFWLEAIQNEIESIQKNKTWILTELPKGCKPIGCKWIFKKKFNPDGSIDKYKARLVAKGFSQKQDVDYFDTFAPVTRISSIRTLIALASIHKLLIHQMDVKTAFLNGELEEEIYMMQPEGHVVSGQEHKVCKLVKSLYGLKQAPKQWNEKFDEVLLAHGFTSLEVDKCVYTIIKNGVCIIICLYVDDMLIFSSNIELINETKSFLASKFDMKDLGEAKLILGIKVIRKDDGIILSQEHYAEKLLKKFGHFDVKPVIIPYDSSTHLKKHRGDPEAQYEYAQIIGSLLHLMNYTRPDIAYAVGRLSRYTHNPSGDHWTALRRLLRYLRGTMNYGIFYRGLPAVLEGYSDANWVSDSDEIKSNTGYIFTLGGGAIMWKSTKQSLISRSTMESELIALEVTSSEAEWLKNFLAEIPVGTKPTPSVSILCDCQSAINTAKKMCYNGKNRHIRLRHKVIKRLLKNGIISINFVRSEGNLADPLTKALGRKMISETSREMGLVSLDYK</sequence>
<dbReference type="EMBL" id="CAMAPF010000058">
    <property type="protein sequence ID" value="CAH9087337.1"/>
    <property type="molecule type" value="Genomic_DNA"/>
</dbReference>
<dbReference type="PROSITE" id="PS50994">
    <property type="entry name" value="INTEGRASE"/>
    <property type="match status" value="1"/>
</dbReference>
<dbReference type="GO" id="GO:0015074">
    <property type="term" value="P:DNA integration"/>
    <property type="evidence" value="ECO:0007669"/>
    <property type="project" value="InterPro"/>
</dbReference>
<dbReference type="PANTHER" id="PTHR42648:SF20">
    <property type="entry name" value="RNA-DIRECTED DNA POLYMERASE"/>
    <property type="match status" value="1"/>
</dbReference>
<dbReference type="InterPro" id="IPR025724">
    <property type="entry name" value="GAG-pre-integrase_dom"/>
</dbReference>
<dbReference type="Pfam" id="PF13976">
    <property type="entry name" value="gag_pre-integrs"/>
    <property type="match status" value="1"/>
</dbReference>
<keyword evidence="1" id="KW-0645">Protease</keyword>
<dbReference type="CDD" id="cd09272">
    <property type="entry name" value="RNase_HI_RT_Ty1"/>
    <property type="match status" value="1"/>
</dbReference>
<dbReference type="InterPro" id="IPR012337">
    <property type="entry name" value="RNaseH-like_sf"/>
</dbReference>
<evidence type="ECO:0000256" key="5">
    <source>
        <dbReference type="SAM" id="Phobius"/>
    </source>
</evidence>
<evidence type="ECO:0000256" key="2">
    <source>
        <dbReference type="ARBA" id="ARBA00022723"/>
    </source>
</evidence>
<dbReference type="SUPFAM" id="SSF53098">
    <property type="entry name" value="Ribonuclease H-like"/>
    <property type="match status" value="1"/>
</dbReference>
<evidence type="ECO:0000313" key="9">
    <source>
        <dbReference type="Proteomes" id="UP001152523"/>
    </source>
</evidence>
<evidence type="ECO:0000259" key="6">
    <source>
        <dbReference type="PROSITE" id="PS50994"/>
    </source>
</evidence>
<organism evidence="8 9">
    <name type="scientific">Cuscuta epithymum</name>
    <dbReference type="NCBI Taxonomy" id="186058"/>
    <lineage>
        <taxon>Eukaryota</taxon>
        <taxon>Viridiplantae</taxon>
        <taxon>Streptophyta</taxon>
        <taxon>Embryophyta</taxon>
        <taxon>Tracheophyta</taxon>
        <taxon>Spermatophyta</taxon>
        <taxon>Magnoliopsida</taxon>
        <taxon>eudicotyledons</taxon>
        <taxon>Gunneridae</taxon>
        <taxon>Pentapetalae</taxon>
        <taxon>asterids</taxon>
        <taxon>lamiids</taxon>
        <taxon>Solanales</taxon>
        <taxon>Convolvulaceae</taxon>
        <taxon>Cuscuteae</taxon>
        <taxon>Cuscuta</taxon>
        <taxon>Cuscuta subgen. Cuscuta</taxon>
    </lineage>
</organism>
<dbReference type="InterPro" id="IPR057670">
    <property type="entry name" value="SH3_retrovirus"/>
</dbReference>
<keyword evidence="5" id="KW-0812">Transmembrane</keyword>
<dbReference type="InterPro" id="IPR039537">
    <property type="entry name" value="Retrotran_Ty1/copia-like"/>
</dbReference>
<proteinExistence type="predicted"/>
<dbReference type="InterPro" id="IPR013103">
    <property type="entry name" value="RVT_2"/>
</dbReference>
<evidence type="ECO:0000256" key="4">
    <source>
        <dbReference type="ARBA" id="ARBA00022801"/>
    </source>
</evidence>
<dbReference type="Pfam" id="PF07727">
    <property type="entry name" value="RVT_2"/>
    <property type="match status" value="1"/>
</dbReference>
<feature type="transmembrane region" description="Helical" evidence="5">
    <location>
        <begin position="209"/>
        <end position="234"/>
    </location>
</feature>
<keyword evidence="9" id="KW-1185">Reference proteome</keyword>
<dbReference type="Gene3D" id="3.30.420.10">
    <property type="entry name" value="Ribonuclease H-like superfamily/Ribonuclease H"/>
    <property type="match status" value="1"/>
</dbReference>
<reference evidence="8" key="1">
    <citation type="submission" date="2022-07" db="EMBL/GenBank/DDBJ databases">
        <authorList>
            <person name="Macas J."/>
            <person name="Novak P."/>
            <person name="Neumann P."/>
        </authorList>
    </citation>
    <scope>NUCLEOTIDE SEQUENCE</scope>
</reference>
<name>A0AAV0F0H9_9ASTE</name>
<evidence type="ECO:0000313" key="7">
    <source>
        <dbReference type="EMBL" id="CAH9087337.1"/>
    </source>
</evidence>
<dbReference type="InterPro" id="IPR036397">
    <property type="entry name" value="RNaseH_sf"/>
</dbReference>
<dbReference type="Pfam" id="PF22936">
    <property type="entry name" value="Pol_BBD"/>
    <property type="match status" value="1"/>
</dbReference>
<gene>
    <name evidence="7" type="ORF">CEPIT_LOCUS10114</name>
    <name evidence="8" type="ORF">CEPIT_LOCUS29529</name>
</gene>
<dbReference type="GO" id="GO:0006508">
    <property type="term" value="P:proteolysis"/>
    <property type="evidence" value="ECO:0007669"/>
    <property type="project" value="UniProtKB-KW"/>
</dbReference>
<keyword evidence="4" id="KW-0378">Hydrolase</keyword>
<feature type="transmembrane region" description="Helical" evidence="5">
    <location>
        <begin position="6"/>
        <end position="24"/>
    </location>
</feature>
<evidence type="ECO:0000313" key="8">
    <source>
        <dbReference type="EMBL" id="CAH9129029.1"/>
    </source>
</evidence>
<dbReference type="Pfam" id="PF25597">
    <property type="entry name" value="SH3_retrovirus"/>
    <property type="match status" value="1"/>
</dbReference>
<feature type="domain" description="Integrase catalytic" evidence="6">
    <location>
        <begin position="451"/>
        <end position="622"/>
    </location>
</feature>
<evidence type="ECO:0000256" key="3">
    <source>
        <dbReference type="ARBA" id="ARBA00022750"/>
    </source>
</evidence>